<name>E8LHW8_SUCHY</name>
<evidence type="ECO:0000259" key="1">
    <source>
        <dbReference type="Pfam" id="PF08348"/>
    </source>
</evidence>
<feature type="domain" description="Transcriptional regulator DauR-like HTH" evidence="2">
    <location>
        <begin position="147"/>
        <end position="207"/>
    </location>
</feature>
<dbReference type="Proteomes" id="UP000018458">
    <property type="component" value="Unassembled WGS sequence"/>
</dbReference>
<evidence type="ECO:0000313" key="3">
    <source>
        <dbReference type="EMBL" id="EFY07864.1"/>
    </source>
</evidence>
<comment type="caution">
    <text evidence="3">The sequence shown here is derived from an EMBL/GenBank/DDBJ whole genome shotgun (WGS) entry which is preliminary data.</text>
</comment>
<dbReference type="PANTHER" id="PTHR35568:SF1">
    <property type="entry name" value="TRANSCRIPTIONAL REGULATOR DAUR"/>
    <property type="match status" value="1"/>
</dbReference>
<dbReference type="STRING" id="762983.HMPREF9444_00281"/>
<dbReference type="InterPro" id="IPR039446">
    <property type="entry name" value="DauR-like"/>
</dbReference>
<reference evidence="3 4" key="1">
    <citation type="submission" date="2011-01" db="EMBL/GenBank/DDBJ databases">
        <authorList>
            <person name="Weinstock G."/>
            <person name="Sodergren E."/>
            <person name="Clifton S."/>
            <person name="Fulton L."/>
            <person name="Fulton B."/>
            <person name="Courtney L."/>
            <person name="Fronick C."/>
            <person name="Harrison M."/>
            <person name="Strong C."/>
            <person name="Farmer C."/>
            <person name="Delahaunty K."/>
            <person name="Markovic C."/>
            <person name="Hall O."/>
            <person name="Minx P."/>
            <person name="Tomlinson C."/>
            <person name="Mitreva M."/>
            <person name="Hou S."/>
            <person name="Chen J."/>
            <person name="Wollam A."/>
            <person name="Pepin K.H."/>
            <person name="Johnson M."/>
            <person name="Bhonagiri V."/>
            <person name="Zhang X."/>
            <person name="Suruliraj S."/>
            <person name="Warren W."/>
            <person name="Chinwalla A."/>
            <person name="Mardis E.R."/>
            <person name="Wilson R.K."/>
        </authorList>
    </citation>
    <scope>NUCLEOTIDE SEQUENCE [LARGE SCALE GENOMIC DNA]</scope>
    <source>
        <strain evidence="4">DSM 22608 / JCM 16073 / KCTC 15190 / YIT 12066</strain>
    </source>
</reference>
<keyword evidence="4" id="KW-1185">Reference proteome</keyword>
<organism evidence="3 4">
    <name type="scientific">Succinatimonas hippei (strain DSM 22608 / JCM 16073 / KCTC 15190 / YIT 12066)</name>
    <dbReference type="NCBI Taxonomy" id="762983"/>
    <lineage>
        <taxon>Bacteria</taxon>
        <taxon>Pseudomonadati</taxon>
        <taxon>Pseudomonadota</taxon>
        <taxon>Gammaproteobacteria</taxon>
        <taxon>Aeromonadales</taxon>
        <taxon>Succinivibrionaceae</taxon>
        <taxon>Succinatimonas</taxon>
    </lineage>
</organism>
<feature type="domain" description="YheO-like" evidence="1">
    <location>
        <begin position="11"/>
        <end position="119"/>
    </location>
</feature>
<dbReference type="InterPro" id="IPR039445">
    <property type="entry name" value="DauR-like_HTH"/>
</dbReference>
<proteinExistence type="predicted"/>
<dbReference type="eggNOG" id="COG2964">
    <property type="taxonomic scope" value="Bacteria"/>
</dbReference>
<gene>
    <name evidence="3" type="ORF">HMPREF9444_00281</name>
</gene>
<dbReference type="InterPro" id="IPR013559">
    <property type="entry name" value="YheO"/>
</dbReference>
<dbReference type="HOGENOM" id="CLU_080179_0_1_6"/>
<dbReference type="Pfam" id="PF08348">
    <property type="entry name" value="PAS_6"/>
    <property type="match status" value="1"/>
</dbReference>
<dbReference type="Pfam" id="PF13309">
    <property type="entry name" value="HTH_22"/>
    <property type="match status" value="1"/>
</dbReference>
<accession>E8LHW8</accession>
<protein>
    <submittedName>
        <fullName evidence="3">YheO-like protein</fullName>
    </submittedName>
</protein>
<dbReference type="PANTHER" id="PTHR35568">
    <property type="entry name" value="TRANSCRIPTIONAL REGULATOR DAUR"/>
    <property type="match status" value="1"/>
</dbReference>
<dbReference type="EMBL" id="AEVO01000011">
    <property type="protein sequence ID" value="EFY07864.1"/>
    <property type="molecule type" value="Genomic_DNA"/>
</dbReference>
<dbReference type="AlphaFoldDB" id="E8LHW8"/>
<sequence>MQTINEIMPILQRFMKVISHQFGDNCEVVLHDLTKGLDHSIVAIENGHVTGRREGGPSTNLGLEVLRGSQKGSDRYGYITHTASGKILRSSSIYFENDEGKIIGSFCINLDITDLLKAQGFLKSLTYQEDNSESKEHFVPDLNDIVEILIHEYLNLNNLCLDKMSKNDKFNLIRFLDEKGAFLVRNSSDKVCEFLDISKYTLYAYLKDIKKYE</sequence>
<evidence type="ECO:0000313" key="4">
    <source>
        <dbReference type="Proteomes" id="UP000018458"/>
    </source>
</evidence>
<dbReference type="OrthoDB" id="9796595at2"/>
<dbReference type="RefSeq" id="WP_009142506.1">
    <property type="nucleotide sequence ID" value="NZ_GL830949.1"/>
</dbReference>
<evidence type="ECO:0000259" key="2">
    <source>
        <dbReference type="Pfam" id="PF13309"/>
    </source>
</evidence>